<evidence type="ECO:0000313" key="3">
    <source>
        <dbReference type="Proteomes" id="UP000318833"/>
    </source>
</evidence>
<evidence type="ECO:0000256" key="1">
    <source>
        <dbReference type="SAM" id="Phobius"/>
    </source>
</evidence>
<feature type="transmembrane region" description="Helical" evidence="1">
    <location>
        <begin position="36"/>
        <end position="56"/>
    </location>
</feature>
<comment type="caution">
    <text evidence="2">The sequence shown here is derived from an EMBL/GenBank/DDBJ whole genome shotgun (WGS) entry which is preliminary data.</text>
</comment>
<gene>
    <name evidence="2" type="ORF">FOF46_23030</name>
</gene>
<keyword evidence="1" id="KW-1133">Transmembrane helix</keyword>
<dbReference type="EMBL" id="VLNR01000062">
    <property type="protein sequence ID" value="TSE05343.1"/>
    <property type="molecule type" value="Genomic_DNA"/>
</dbReference>
<keyword evidence="1" id="KW-0812">Transmembrane</keyword>
<dbReference type="Proteomes" id="UP000318833">
    <property type="component" value="Unassembled WGS sequence"/>
</dbReference>
<sequence length="79" mass="9091">MHKITPILFVVQCFITFSFSSLPNHEVISNALCSVQLMYSFFLMSSIVIVAIHFSLEHHSLITRAENALSFFKHTKPEY</sequence>
<protein>
    <submittedName>
        <fullName evidence="2">Uncharacterized protein</fullName>
    </submittedName>
</protein>
<accession>A0A554VE79</accession>
<keyword evidence="3" id="KW-1185">Reference proteome</keyword>
<keyword evidence="1" id="KW-0472">Membrane</keyword>
<reference evidence="2 3" key="1">
    <citation type="submission" date="2019-07" db="EMBL/GenBank/DDBJ databases">
        <title>The draft genome sequence of Aquimarina algiphila M91.</title>
        <authorList>
            <person name="Meng X."/>
        </authorList>
    </citation>
    <scope>NUCLEOTIDE SEQUENCE [LARGE SCALE GENOMIC DNA]</scope>
    <source>
        <strain evidence="2 3">M91</strain>
    </source>
</reference>
<name>A0A554VE79_9FLAO</name>
<proteinExistence type="predicted"/>
<dbReference type="RefSeq" id="WP_109438512.1">
    <property type="nucleotide sequence ID" value="NZ_CANMIK010000069.1"/>
</dbReference>
<evidence type="ECO:0000313" key="2">
    <source>
        <dbReference type="EMBL" id="TSE05343.1"/>
    </source>
</evidence>
<dbReference type="AlphaFoldDB" id="A0A554VE79"/>
<organism evidence="2 3">
    <name type="scientific">Aquimarina algiphila</name>
    <dbReference type="NCBI Taxonomy" id="2047982"/>
    <lineage>
        <taxon>Bacteria</taxon>
        <taxon>Pseudomonadati</taxon>
        <taxon>Bacteroidota</taxon>
        <taxon>Flavobacteriia</taxon>
        <taxon>Flavobacteriales</taxon>
        <taxon>Flavobacteriaceae</taxon>
        <taxon>Aquimarina</taxon>
    </lineage>
</organism>